<reference evidence="2" key="1">
    <citation type="journal article" date="2013" name="Nat. Biotechnol.">
        <title>Draft genome sequence of chickpea (Cicer arietinum) provides a resource for trait improvement.</title>
        <authorList>
            <person name="Varshney R.K."/>
            <person name="Song C."/>
            <person name="Saxena R.K."/>
            <person name="Azam S."/>
            <person name="Yu S."/>
            <person name="Sharpe A.G."/>
            <person name="Cannon S."/>
            <person name="Baek J."/>
            <person name="Rosen B.D."/>
            <person name="Tar'an B."/>
            <person name="Millan T."/>
            <person name="Zhang X."/>
            <person name="Ramsay L.D."/>
            <person name="Iwata A."/>
            <person name="Wang Y."/>
            <person name="Nelson W."/>
            <person name="Farmer A.D."/>
            <person name="Gaur P.M."/>
            <person name="Soderlund C."/>
            <person name="Penmetsa R.V."/>
            <person name="Xu C."/>
            <person name="Bharti A.K."/>
            <person name="He W."/>
            <person name="Winter P."/>
            <person name="Zhao S."/>
            <person name="Hane J.K."/>
            <person name="Carrasquilla-Garcia N."/>
            <person name="Condie J.A."/>
            <person name="Upadhyaya H.D."/>
            <person name="Luo M.C."/>
            <person name="Thudi M."/>
            <person name="Gowda C.L."/>
            <person name="Singh N.P."/>
            <person name="Lichtenzveig J."/>
            <person name="Gali K.K."/>
            <person name="Rubio J."/>
            <person name="Nadarajan N."/>
            <person name="Dolezel J."/>
            <person name="Bansal K.C."/>
            <person name="Xu X."/>
            <person name="Edwards D."/>
            <person name="Zhang G."/>
            <person name="Kahl G."/>
            <person name="Gil J."/>
            <person name="Singh K.B."/>
            <person name="Datta S.K."/>
            <person name="Jackson S.A."/>
            <person name="Wang J."/>
            <person name="Cook D.R."/>
        </authorList>
    </citation>
    <scope>NUCLEOTIDE SEQUENCE [LARGE SCALE GENOMIC DNA]</scope>
    <source>
        <strain evidence="2">cv. CDC Frontier</strain>
    </source>
</reference>
<dbReference type="GeneID" id="101508301"/>
<proteinExistence type="predicted"/>
<dbReference type="PANTHER" id="PTHR34947:SF3">
    <property type="entry name" value="TRANSMEMBRANE PROTEIN"/>
    <property type="match status" value="1"/>
</dbReference>
<dbReference type="OrthoDB" id="1727102at2759"/>
<feature type="transmembrane region" description="Helical" evidence="1">
    <location>
        <begin position="50"/>
        <end position="69"/>
    </location>
</feature>
<name>A0A1S2XNZ1_CICAR</name>
<keyword evidence="2" id="KW-1185">Reference proteome</keyword>
<dbReference type="PaxDb" id="3827-XP_004491671.1"/>
<dbReference type="KEGG" id="cam:101508301"/>
<dbReference type="AlphaFoldDB" id="A0A1S2XNZ1"/>
<organism evidence="2 3">
    <name type="scientific">Cicer arietinum</name>
    <name type="common">Chickpea</name>
    <name type="synonym">Garbanzo</name>
    <dbReference type="NCBI Taxonomy" id="3827"/>
    <lineage>
        <taxon>Eukaryota</taxon>
        <taxon>Viridiplantae</taxon>
        <taxon>Streptophyta</taxon>
        <taxon>Embryophyta</taxon>
        <taxon>Tracheophyta</taxon>
        <taxon>Spermatophyta</taxon>
        <taxon>Magnoliopsida</taxon>
        <taxon>eudicotyledons</taxon>
        <taxon>Gunneridae</taxon>
        <taxon>Pentapetalae</taxon>
        <taxon>rosids</taxon>
        <taxon>fabids</taxon>
        <taxon>Fabales</taxon>
        <taxon>Fabaceae</taxon>
        <taxon>Papilionoideae</taxon>
        <taxon>50 kb inversion clade</taxon>
        <taxon>NPAAA clade</taxon>
        <taxon>Hologalegina</taxon>
        <taxon>IRL clade</taxon>
        <taxon>Cicereae</taxon>
        <taxon>Cicer</taxon>
    </lineage>
</organism>
<accession>A0A1S2XNZ1</accession>
<protein>
    <submittedName>
        <fullName evidence="3">Uncharacterized protein LOC101508301</fullName>
    </submittedName>
</protein>
<keyword evidence="1" id="KW-0812">Transmembrane</keyword>
<dbReference type="Proteomes" id="UP000087171">
    <property type="component" value="Chromosome Ca2"/>
</dbReference>
<keyword evidence="1" id="KW-0472">Membrane</keyword>
<dbReference type="eggNOG" id="ENOG502QU7K">
    <property type="taxonomic scope" value="Eukaryota"/>
</dbReference>
<reference evidence="3" key="2">
    <citation type="submission" date="2025-08" db="UniProtKB">
        <authorList>
            <consortium name="RefSeq"/>
        </authorList>
    </citation>
    <scope>IDENTIFICATION</scope>
    <source>
        <tissue evidence="3">Etiolated seedlings</tissue>
    </source>
</reference>
<sequence>MDSSMQLLLIMFLLCFSMLCVLFILPSLLSQSLKPFLMQFFTFYRIDKCYMFLLCNLLLAFIVFYSTLINETIKHSIKNDSGNESESEIVEEPIVDENVVESEEEEENLMVDEIEIEELNKKCDDFIKKMKATFCSETRAYGRFYFDCHQKSLMLVN</sequence>
<keyword evidence="1" id="KW-1133">Transmembrane helix</keyword>
<evidence type="ECO:0000313" key="3">
    <source>
        <dbReference type="RefSeq" id="XP_004491671.3"/>
    </source>
</evidence>
<evidence type="ECO:0000313" key="2">
    <source>
        <dbReference type="Proteomes" id="UP000087171"/>
    </source>
</evidence>
<dbReference type="RefSeq" id="XP_004491671.3">
    <property type="nucleotide sequence ID" value="XM_004491614.3"/>
</dbReference>
<evidence type="ECO:0000256" key="1">
    <source>
        <dbReference type="SAM" id="Phobius"/>
    </source>
</evidence>
<dbReference type="PANTHER" id="PTHR34947">
    <property type="entry name" value="TRANSMEMBRANE PROTEIN"/>
    <property type="match status" value="1"/>
</dbReference>
<gene>
    <name evidence="3" type="primary">LOC101508301</name>
</gene>